<dbReference type="STRING" id="46177.SAMN05660976_08533"/>
<organism evidence="2 3">
    <name type="scientific">Nonomuraea pusilla</name>
    <dbReference type="NCBI Taxonomy" id="46177"/>
    <lineage>
        <taxon>Bacteria</taxon>
        <taxon>Bacillati</taxon>
        <taxon>Actinomycetota</taxon>
        <taxon>Actinomycetes</taxon>
        <taxon>Streptosporangiales</taxon>
        <taxon>Streptosporangiaceae</taxon>
        <taxon>Nonomuraea</taxon>
    </lineage>
</organism>
<protein>
    <submittedName>
        <fullName evidence="2">Uncharacterized protein</fullName>
    </submittedName>
</protein>
<feature type="compositionally biased region" description="Basic and acidic residues" evidence="1">
    <location>
        <begin position="20"/>
        <end position="36"/>
    </location>
</feature>
<accession>A0A1H8K797</accession>
<dbReference type="RefSeq" id="WP_177227762.1">
    <property type="nucleotide sequence ID" value="NZ_FOBF01000051.1"/>
</dbReference>
<evidence type="ECO:0000256" key="1">
    <source>
        <dbReference type="SAM" id="MobiDB-lite"/>
    </source>
</evidence>
<name>A0A1H8K797_9ACTN</name>
<gene>
    <name evidence="2" type="ORF">SAMN05660976_08533</name>
</gene>
<sequence>MSEPLCESLSTISGISLTCDRSRGHDGLHRDADKDLTWPPAAADQTEEG</sequence>
<keyword evidence="3" id="KW-1185">Reference proteome</keyword>
<proteinExistence type="predicted"/>
<dbReference type="Proteomes" id="UP000198953">
    <property type="component" value="Unassembled WGS sequence"/>
</dbReference>
<dbReference type="EMBL" id="FOBF01000051">
    <property type="protein sequence ID" value="SEN88356.1"/>
    <property type="molecule type" value="Genomic_DNA"/>
</dbReference>
<evidence type="ECO:0000313" key="2">
    <source>
        <dbReference type="EMBL" id="SEN88356.1"/>
    </source>
</evidence>
<reference evidence="2 3" key="1">
    <citation type="submission" date="2016-10" db="EMBL/GenBank/DDBJ databases">
        <authorList>
            <person name="de Groot N.N."/>
        </authorList>
    </citation>
    <scope>NUCLEOTIDE SEQUENCE [LARGE SCALE GENOMIC DNA]</scope>
    <source>
        <strain evidence="2 3">DSM 43357</strain>
    </source>
</reference>
<dbReference type="AlphaFoldDB" id="A0A1H8K797"/>
<feature type="region of interest" description="Disordered" evidence="1">
    <location>
        <begin position="20"/>
        <end position="49"/>
    </location>
</feature>
<evidence type="ECO:0000313" key="3">
    <source>
        <dbReference type="Proteomes" id="UP000198953"/>
    </source>
</evidence>